<dbReference type="KEGG" id="alq:C7Y71_001850"/>
<dbReference type="PANTHER" id="PTHR43685">
    <property type="entry name" value="GLYCOSYLTRANSFERASE"/>
    <property type="match status" value="1"/>
</dbReference>
<feature type="domain" description="Glycosyltransferase 2-like" evidence="1">
    <location>
        <begin position="3"/>
        <end position="174"/>
    </location>
</feature>
<evidence type="ECO:0000259" key="1">
    <source>
        <dbReference type="Pfam" id="PF00535"/>
    </source>
</evidence>
<accession>A0A5P8E4L4</accession>
<dbReference type="InterPro" id="IPR001173">
    <property type="entry name" value="Glyco_trans_2-like"/>
</dbReference>
<evidence type="ECO:0000313" key="2">
    <source>
        <dbReference type="EMBL" id="QFQ11864.1"/>
    </source>
</evidence>
<keyword evidence="3" id="KW-1185">Reference proteome</keyword>
<organism evidence="2 3">
    <name type="scientific">Pseudoprevotella muciniphila</name>
    <dbReference type="NCBI Taxonomy" id="2133944"/>
    <lineage>
        <taxon>Bacteria</taxon>
        <taxon>Pseudomonadati</taxon>
        <taxon>Bacteroidota</taxon>
        <taxon>Bacteroidia</taxon>
        <taxon>Bacteroidales</taxon>
        <taxon>Prevotellaceae</taxon>
        <taxon>Pseudoprevotella</taxon>
    </lineage>
</organism>
<dbReference type="GO" id="GO:0016740">
    <property type="term" value="F:transferase activity"/>
    <property type="evidence" value="ECO:0007669"/>
    <property type="project" value="UniProtKB-KW"/>
</dbReference>
<dbReference type="InterPro" id="IPR029044">
    <property type="entry name" value="Nucleotide-diphossugar_trans"/>
</dbReference>
<keyword evidence="2" id="KW-0808">Transferase</keyword>
<reference evidence="2 3" key="1">
    <citation type="submission" date="2018-11" db="EMBL/GenBank/DDBJ databases">
        <authorList>
            <person name="Na S.W."/>
            <person name="Baik M."/>
        </authorList>
    </citation>
    <scope>NUCLEOTIDE SEQUENCE [LARGE SCALE GENOMIC DNA]</scope>
    <source>
        <strain evidence="2 3">E39</strain>
    </source>
</reference>
<sequence>MISILIPVYNYDCTILIKALCSQCVSLRESDNDFDYEIILGDDCSTDESCITALSEIAKLPRCRLLHQDVNIGRAAIRNRLYEISCGDYLLFIDCDAEIVSDDFVKRYYNERQNADVICGALCNPSEKPYGCELRYKYEKEAELAGQRSVSFRTARPYDMLSTFNIMFRREVFGSILFDDRCTEYGYEDVLMGIRLKEEGYSILHTDNALLHRGINSNSSFLKNTEAGIRALYRIGEPLLSHSNLANTALRLKRWHLMGVFIFFFKLFKSIIRSNLLGRHPSLLLFKVYKLGYLCALMDKQEDL</sequence>
<proteinExistence type="predicted"/>
<gene>
    <name evidence="2" type="ORF">C7Y71_001850</name>
</gene>
<dbReference type="Proteomes" id="UP000249375">
    <property type="component" value="Chromosome"/>
</dbReference>
<dbReference type="EMBL" id="CP033459">
    <property type="protein sequence ID" value="QFQ11864.1"/>
    <property type="molecule type" value="Genomic_DNA"/>
</dbReference>
<protein>
    <submittedName>
        <fullName evidence="2">Glycosyltransferase</fullName>
    </submittedName>
</protein>
<dbReference type="SUPFAM" id="SSF53448">
    <property type="entry name" value="Nucleotide-diphospho-sugar transferases"/>
    <property type="match status" value="1"/>
</dbReference>
<dbReference type="Gene3D" id="3.90.550.10">
    <property type="entry name" value="Spore Coat Polysaccharide Biosynthesis Protein SpsA, Chain A"/>
    <property type="match status" value="1"/>
</dbReference>
<dbReference type="PANTHER" id="PTHR43685:SF3">
    <property type="entry name" value="SLR2126 PROTEIN"/>
    <property type="match status" value="1"/>
</dbReference>
<dbReference type="RefSeq" id="WP_111897761.1">
    <property type="nucleotide sequence ID" value="NZ_CP033459.1"/>
</dbReference>
<dbReference type="OrthoDB" id="761861at2"/>
<dbReference type="AlphaFoldDB" id="A0A5P8E4L4"/>
<dbReference type="InterPro" id="IPR050834">
    <property type="entry name" value="Glycosyltransf_2"/>
</dbReference>
<name>A0A5P8E4L4_9BACT</name>
<evidence type="ECO:0000313" key="3">
    <source>
        <dbReference type="Proteomes" id="UP000249375"/>
    </source>
</evidence>
<dbReference type="Pfam" id="PF00535">
    <property type="entry name" value="Glycos_transf_2"/>
    <property type="match status" value="1"/>
</dbReference>